<dbReference type="GO" id="GO:0022857">
    <property type="term" value="F:transmembrane transporter activity"/>
    <property type="evidence" value="ECO:0007669"/>
    <property type="project" value="TreeGrafter"/>
</dbReference>
<sequence>MTECPDPHNDRLIQMQIQRCHSQIYHNNSIRSTKHINTTNFHYKLRRVYSTILVKYHYMVILVGILFAGLLTGLSFLKQPLPDIMDPSRGFGARGPGTLTSQLIVMKNVNSQLTKYNDYILDLYEKKKLQNISAEPKYDQNYDQKFDPKYDQNYDQKFDPNYDQKFDPKYDQNYDQKFDHYYDQNVDHYDYDNGTIYDLENGEKEASISKRQILYELSDEDELELLLNEVIYNNLKGDEIIGMLEPGELKMTKYPSVSQTYATCNFSSALDSNLEFYFHNKDNHDMLSVDNLKKLCQWDQSLRQSVNFSSNCYISLPRFIQLLNNKTKCEDIDESDVEHVRNVTKACHRLENSGVLYAFAETDRHKSDIIKLIDKKKPLNKFVRLAGLDQSICSYKNLMYIFYEFLVDKNFASTDKVSYSALVISNENKVYSNEFLFNYYYRNYHGSSYKLGDINGTELNAINLAGIRMEAAMRVIGAEMMLIAVAITLIVMVTLVYLRSIFISFIVNLGVVVSFGIAFFFYRIVFGIVLFPFLNMMAAFLLIGIACDNVYVLFDSWYTEKAKVIMEDLPDQLEACGNDDQAVLDKARPLPTIFIKKKFYKSKNFDCSDMPELYRELTQKANKLILTQRRHFSLDSFLSFKFECTMCFFL</sequence>
<dbReference type="SUPFAM" id="SSF82866">
    <property type="entry name" value="Multidrug efflux transporter AcrB transmembrane domain"/>
    <property type="match status" value="1"/>
</dbReference>
<proteinExistence type="predicted"/>
<dbReference type="STRING" id="10195.A0A3M7S9L6"/>
<comment type="caution">
    <text evidence="7">The sequence shown here is derived from an EMBL/GenBank/DDBJ whole genome shotgun (WGS) entry which is preliminary data.</text>
</comment>
<dbReference type="GO" id="GO:0007224">
    <property type="term" value="P:smoothened signaling pathway"/>
    <property type="evidence" value="ECO:0007669"/>
    <property type="project" value="TreeGrafter"/>
</dbReference>
<keyword evidence="8" id="KW-1185">Reference proteome</keyword>
<evidence type="ECO:0000256" key="5">
    <source>
        <dbReference type="ARBA" id="ARBA00023180"/>
    </source>
</evidence>
<dbReference type="GO" id="GO:0016020">
    <property type="term" value="C:membrane"/>
    <property type="evidence" value="ECO:0007669"/>
    <property type="project" value="UniProtKB-SubCell"/>
</dbReference>
<dbReference type="Proteomes" id="UP000276133">
    <property type="component" value="Unassembled WGS sequence"/>
</dbReference>
<evidence type="ECO:0000313" key="8">
    <source>
        <dbReference type="Proteomes" id="UP000276133"/>
    </source>
</evidence>
<evidence type="ECO:0000313" key="7">
    <source>
        <dbReference type="EMBL" id="RNA32484.1"/>
    </source>
</evidence>
<dbReference type="InterPro" id="IPR052081">
    <property type="entry name" value="Dispatched_Hh_regulator"/>
</dbReference>
<dbReference type="PANTHER" id="PTHR45951">
    <property type="entry name" value="PROTEIN DISPATCHED-RELATED"/>
    <property type="match status" value="1"/>
</dbReference>
<feature type="transmembrane region" description="Helical" evidence="6">
    <location>
        <begin position="531"/>
        <end position="554"/>
    </location>
</feature>
<evidence type="ECO:0000256" key="3">
    <source>
        <dbReference type="ARBA" id="ARBA00022989"/>
    </source>
</evidence>
<dbReference type="PANTHER" id="PTHR45951:SF3">
    <property type="entry name" value="PROTEIN DISPATCHED"/>
    <property type="match status" value="1"/>
</dbReference>
<dbReference type="Gene3D" id="1.20.1640.10">
    <property type="entry name" value="Multidrug efflux transporter AcrB transmembrane domain"/>
    <property type="match status" value="1"/>
</dbReference>
<dbReference type="AlphaFoldDB" id="A0A3M7S9L6"/>
<comment type="subcellular location">
    <subcellularLocation>
        <location evidence="1">Membrane</location>
        <topology evidence="1">Multi-pass membrane protein</topology>
    </subcellularLocation>
</comment>
<feature type="transmembrane region" description="Helical" evidence="6">
    <location>
        <begin position="56"/>
        <end position="77"/>
    </location>
</feature>
<gene>
    <name evidence="7" type="ORF">BpHYR1_006785</name>
</gene>
<reference evidence="7 8" key="1">
    <citation type="journal article" date="2018" name="Sci. Rep.">
        <title>Genomic signatures of local adaptation to the degree of environmental predictability in rotifers.</title>
        <authorList>
            <person name="Franch-Gras L."/>
            <person name="Hahn C."/>
            <person name="Garcia-Roger E.M."/>
            <person name="Carmona M.J."/>
            <person name="Serra M."/>
            <person name="Gomez A."/>
        </authorList>
    </citation>
    <scope>NUCLEOTIDE SEQUENCE [LARGE SCALE GENOMIC DNA]</scope>
    <source>
        <strain evidence="7">HYR1</strain>
    </source>
</reference>
<accession>A0A3M7S9L6</accession>
<protein>
    <submittedName>
        <fullName evidence="7">Dispatched-like protein</fullName>
    </submittedName>
</protein>
<evidence type="ECO:0000256" key="1">
    <source>
        <dbReference type="ARBA" id="ARBA00004141"/>
    </source>
</evidence>
<dbReference type="OrthoDB" id="193905at2759"/>
<evidence type="ECO:0000256" key="4">
    <source>
        <dbReference type="ARBA" id="ARBA00023136"/>
    </source>
</evidence>
<evidence type="ECO:0000256" key="2">
    <source>
        <dbReference type="ARBA" id="ARBA00022692"/>
    </source>
</evidence>
<keyword evidence="5" id="KW-0325">Glycoprotein</keyword>
<name>A0A3M7S9L6_BRAPC</name>
<feature type="transmembrane region" description="Helical" evidence="6">
    <location>
        <begin position="505"/>
        <end position="525"/>
    </location>
</feature>
<organism evidence="7 8">
    <name type="scientific">Brachionus plicatilis</name>
    <name type="common">Marine rotifer</name>
    <name type="synonym">Brachionus muelleri</name>
    <dbReference type="NCBI Taxonomy" id="10195"/>
    <lineage>
        <taxon>Eukaryota</taxon>
        <taxon>Metazoa</taxon>
        <taxon>Spiralia</taxon>
        <taxon>Gnathifera</taxon>
        <taxon>Rotifera</taxon>
        <taxon>Eurotatoria</taxon>
        <taxon>Monogononta</taxon>
        <taxon>Pseudotrocha</taxon>
        <taxon>Ploima</taxon>
        <taxon>Brachionidae</taxon>
        <taxon>Brachionus</taxon>
    </lineage>
</organism>
<feature type="transmembrane region" description="Helical" evidence="6">
    <location>
        <begin position="480"/>
        <end position="498"/>
    </location>
</feature>
<keyword evidence="3 6" id="KW-1133">Transmembrane helix</keyword>
<dbReference type="EMBL" id="REGN01001792">
    <property type="protein sequence ID" value="RNA32484.1"/>
    <property type="molecule type" value="Genomic_DNA"/>
</dbReference>
<keyword evidence="2 6" id="KW-0812">Transmembrane</keyword>
<evidence type="ECO:0000256" key="6">
    <source>
        <dbReference type="SAM" id="Phobius"/>
    </source>
</evidence>
<keyword evidence="4 6" id="KW-0472">Membrane</keyword>